<evidence type="ECO:0000313" key="14">
    <source>
        <dbReference type="Proteomes" id="UP001233172"/>
    </source>
</evidence>
<dbReference type="GO" id="GO:0000785">
    <property type="term" value="C:chromatin"/>
    <property type="evidence" value="ECO:0007669"/>
    <property type="project" value="TreeGrafter"/>
</dbReference>
<comment type="subcellular location">
    <subcellularLocation>
        <location evidence="2">Cytoplasm</location>
    </subcellularLocation>
    <subcellularLocation>
        <location evidence="1">Nucleus</location>
    </subcellularLocation>
</comment>
<evidence type="ECO:0000256" key="8">
    <source>
        <dbReference type="ARBA" id="ARBA00023204"/>
    </source>
</evidence>
<dbReference type="GO" id="GO:0003677">
    <property type="term" value="F:DNA binding"/>
    <property type="evidence" value="ECO:0007669"/>
    <property type="project" value="UniProtKB-KW"/>
</dbReference>
<feature type="region of interest" description="Disordered" evidence="12">
    <location>
        <begin position="241"/>
        <end position="281"/>
    </location>
</feature>
<keyword evidence="6" id="KW-0227">DNA damage</keyword>
<evidence type="ECO:0000256" key="6">
    <source>
        <dbReference type="ARBA" id="ARBA00022763"/>
    </source>
</evidence>
<feature type="region of interest" description="Disordered" evidence="12">
    <location>
        <begin position="654"/>
        <end position="693"/>
    </location>
</feature>
<keyword evidence="9" id="KW-0539">Nucleus</keyword>
<reference evidence="13" key="1">
    <citation type="journal article" date="2023" name="PLoS Negl. Trop. Dis.">
        <title>A genome sequence for Biomphalaria pfeifferi, the major vector snail for the human-infecting parasite Schistosoma mansoni.</title>
        <authorList>
            <person name="Bu L."/>
            <person name="Lu L."/>
            <person name="Laidemitt M.R."/>
            <person name="Zhang S.M."/>
            <person name="Mutuku M."/>
            <person name="Mkoji G."/>
            <person name="Steinauer M."/>
            <person name="Loker E.S."/>
        </authorList>
    </citation>
    <scope>NUCLEOTIDE SEQUENCE</scope>
    <source>
        <strain evidence="13">KasaAsao</strain>
    </source>
</reference>
<dbReference type="GO" id="GO:2000042">
    <property type="term" value="P:negative regulation of double-strand break repair via homologous recombination"/>
    <property type="evidence" value="ECO:0007669"/>
    <property type="project" value="InterPro"/>
</dbReference>
<evidence type="ECO:0000256" key="7">
    <source>
        <dbReference type="ARBA" id="ARBA00023125"/>
    </source>
</evidence>
<comment type="caution">
    <text evidence="13">The sequence shown here is derived from an EMBL/GenBank/DDBJ whole genome shotgun (WGS) entry which is preliminary data.</text>
</comment>
<comment type="similarity">
    <text evidence="3">Belongs to the PARI family.</text>
</comment>
<proteinExistence type="inferred from homology"/>
<dbReference type="EMBL" id="JASAOG010000070">
    <property type="protein sequence ID" value="KAK0055428.1"/>
    <property type="molecule type" value="Genomic_DNA"/>
</dbReference>
<protein>
    <recommendedName>
        <fullName evidence="4">PCNA-interacting partner</fullName>
    </recommendedName>
    <alternativeName>
        <fullName evidence="10">PARP-1 binding protein</fullName>
    </alternativeName>
    <alternativeName>
        <fullName evidence="11">PARP1-binding protein</fullName>
    </alternativeName>
</protein>
<evidence type="ECO:0000256" key="12">
    <source>
        <dbReference type="SAM" id="MobiDB-lite"/>
    </source>
</evidence>
<reference evidence="13" key="2">
    <citation type="submission" date="2023-04" db="EMBL/GenBank/DDBJ databases">
        <authorList>
            <person name="Bu L."/>
            <person name="Lu L."/>
            <person name="Laidemitt M.R."/>
            <person name="Zhang S.M."/>
            <person name="Mutuku M."/>
            <person name="Mkoji G."/>
            <person name="Steinauer M."/>
            <person name="Loker E.S."/>
        </authorList>
    </citation>
    <scope>NUCLEOTIDE SEQUENCE</scope>
    <source>
        <strain evidence="13">KasaAsao</strain>
        <tissue evidence="13">Whole Snail</tissue>
    </source>
</reference>
<dbReference type="GO" id="GO:0005737">
    <property type="term" value="C:cytoplasm"/>
    <property type="evidence" value="ECO:0007669"/>
    <property type="project" value="UniProtKB-SubCell"/>
</dbReference>
<evidence type="ECO:0000256" key="11">
    <source>
        <dbReference type="ARBA" id="ARBA00032731"/>
    </source>
</evidence>
<evidence type="ECO:0000256" key="3">
    <source>
        <dbReference type="ARBA" id="ARBA00009135"/>
    </source>
</evidence>
<accession>A0AAD8F9A5</accession>
<dbReference type="GO" id="GO:0005634">
    <property type="term" value="C:nucleus"/>
    <property type="evidence" value="ECO:0007669"/>
    <property type="project" value="UniProtKB-SubCell"/>
</dbReference>
<evidence type="ECO:0000256" key="10">
    <source>
        <dbReference type="ARBA" id="ARBA00031632"/>
    </source>
</evidence>
<evidence type="ECO:0000256" key="5">
    <source>
        <dbReference type="ARBA" id="ARBA00022490"/>
    </source>
</evidence>
<keyword evidence="7" id="KW-0238">DNA-binding</keyword>
<keyword evidence="5" id="KW-0963">Cytoplasm</keyword>
<dbReference type="Gene3D" id="1.10.486.10">
    <property type="entry name" value="PCRA, domain 4"/>
    <property type="match status" value="1"/>
</dbReference>
<dbReference type="PANTHER" id="PTHR32121:SF0">
    <property type="entry name" value="PCNA-INTERACTING PARTNER"/>
    <property type="match status" value="1"/>
</dbReference>
<keyword evidence="14" id="KW-1185">Reference proteome</keyword>
<evidence type="ECO:0000256" key="1">
    <source>
        <dbReference type="ARBA" id="ARBA00004123"/>
    </source>
</evidence>
<dbReference type="InterPro" id="IPR038932">
    <property type="entry name" value="PARPBP"/>
</dbReference>
<evidence type="ECO:0000313" key="13">
    <source>
        <dbReference type="EMBL" id="KAK0055428.1"/>
    </source>
</evidence>
<dbReference type="GO" id="GO:0006281">
    <property type="term" value="P:DNA repair"/>
    <property type="evidence" value="ECO:0007669"/>
    <property type="project" value="UniProtKB-KW"/>
</dbReference>
<feature type="compositionally biased region" description="Polar residues" evidence="12">
    <location>
        <begin position="657"/>
        <end position="672"/>
    </location>
</feature>
<keyword evidence="8" id="KW-0234">DNA repair</keyword>
<evidence type="ECO:0000256" key="2">
    <source>
        <dbReference type="ARBA" id="ARBA00004496"/>
    </source>
</evidence>
<evidence type="ECO:0000256" key="9">
    <source>
        <dbReference type="ARBA" id="ARBA00023242"/>
    </source>
</evidence>
<gene>
    <name evidence="13" type="ORF">Bpfe_015188</name>
</gene>
<evidence type="ECO:0000256" key="4">
    <source>
        <dbReference type="ARBA" id="ARBA00014320"/>
    </source>
</evidence>
<sequence>MTLTPAEGCSTLPTLIVKLCRKFKVFPNEQTTILSQADDLQVLQYCLAFHNHKVGNDFIADPKEVLEMFENLRQLNIKKIEQAIEKYNVSAVGENCSDCSAGSMLSGADGVPVSLEDSTVGPDVSNELEMADKNREAHIFGIYQEYKKNSNHWSVLDVFLHFVQVITDCQADLHMALKTNAEIDDLELDVTEFISVQAKILDVLKSMKEPASQPMKVASVDDALSNVPSTLPICLSIMKTPSSPRQSTSPVPNEVPSTPTNTQVLRQSTSPMPNEVPSTPTNAQVLCSHSQSISPANILPRTPYSPSQRKELQKLLVQDIFRSYLHLLVNSRSQLAFARVFNIPERELDHMAFTHLKHEASRSGLSLYQTLSSYMRRIHLGGSGYAPSQANPLMQCVKGLGMLLDFTQKLQTVVEEELDLQSACRRIVNIIKVNLSRCKSGKFPRTLVDPEADIILNKLLAAKQELEKCKESSPVRPINSGGSVLGRQCMRVIQAFLDQSALSISELDHHLMSDIQISSQSPTRIPCLLTQFRSPAIVDLDSDQPEVSTSNFKRTTNLCKKQFVSCALYIETDKIPDELMMSQATLSTIDVIPSKTIVQSGGKGTLDNKSSFTHNSNAWPLLGKVTKSKGNKRGHMAVAGQENLVTVPALEEEVKPKQQNTALSSPKSSKSGAAQLKKGNPKSSCRRRLMPQVKGQAKITGFFRM</sequence>
<dbReference type="PANTHER" id="PTHR32121">
    <property type="entry name" value="PCNA-INTERACTING PARTNER"/>
    <property type="match status" value="1"/>
</dbReference>
<organism evidence="13 14">
    <name type="scientific">Biomphalaria pfeifferi</name>
    <name type="common">Bloodfluke planorb</name>
    <name type="synonym">Freshwater snail</name>
    <dbReference type="NCBI Taxonomy" id="112525"/>
    <lineage>
        <taxon>Eukaryota</taxon>
        <taxon>Metazoa</taxon>
        <taxon>Spiralia</taxon>
        <taxon>Lophotrochozoa</taxon>
        <taxon>Mollusca</taxon>
        <taxon>Gastropoda</taxon>
        <taxon>Heterobranchia</taxon>
        <taxon>Euthyneura</taxon>
        <taxon>Panpulmonata</taxon>
        <taxon>Hygrophila</taxon>
        <taxon>Lymnaeoidea</taxon>
        <taxon>Planorbidae</taxon>
        <taxon>Biomphalaria</taxon>
    </lineage>
</organism>
<name>A0AAD8F9A5_BIOPF</name>
<dbReference type="Proteomes" id="UP001233172">
    <property type="component" value="Unassembled WGS sequence"/>
</dbReference>
<dbReference type="AlphaFoldDB" id="A0AAD8F9A5"/>